<evidence type="ECO:0000259" key="6">
    <source>
        <dbReference type="PROSITE" id="PS51186"/>
    </source>
</evidence>
<comment type="subcellular location">
    <subcellularLocation>
        <location evidence="5">Cytoplasm</location>
    </subcellularLocation>
</comment>
<organism evidence="7 8">
    <name type="scientific">Pseudodesulfovibrio mercurii</name>
    <dbReference type="NCBI Taxonomy" id="641491"/>
    <lineage>
        <taxon>Bacteria</taxon>
        <taxon>Pseudomonadati</taxon>
        <taxon>Thermodesulfobacteriota</taxon>
        <taxon>Desulfovibrionia</taxon>
        <taxon>Desulfovibrionales</taxon>
        <taxon>Desulfovibrionaceae</taxon>
    </lineage>
</organism>
<evidence type="ECO:0000313" key="8">
    <source>
        <dbReference type="Proteomes" id="UP000007845"/>
    </source>
</evidence>
<dbReference type="STRING" id="641491.DND132_0447"/>
<dbReference type="CDD" id="cd04301">
    <property type="entry name" value="NAT_SF"/>
    <property type="match status" value="1"/>
</dbReference>
<comment type="similarity">
    <text evidence="1 5">Belongs to the acetyltransferase family. RimI subfamily.</text>
</comment>
<dbReference type="Gene3D" id="3.40.630.30">
    <property type="match status" value="1"/>
</dbReference>
<dbReference type="PROSITE" id="PS51186">
    <property type="entry name" value="GNAT"/>
    <property type="match status" value="1"/>
</dbReference>
<evidence type="ECO:0000256" key="4">
    <source>
        <dbReference type="ARBA" id="ARBA00023315"/>
    </source>
</evidence>
<keyword evidence="3 7" id="KW-0808">Transferase</keyword>
<keyword evidence="8" id="KW-1185">Reference proteome</keyword>
<dbReference type="RefSeq" id="WP_014321092.1">
    <property type="nucleotide sequence ID" value="NC_016803.1"/>
</dbReference>
<dbReference type="KEGG" id="ddn:DND132_0447"/>
<evidence type="ECO:0000256" key="5">
    <source>
        <dbReference type="RuleBase" id="RU363094"/>
    </source>
</evidence>
<gene>
    <name evidence="7" type="ORF">DND132_0447</name>
</gene>
<name>F0JFA8_9BACT</name>
<dbReference type="InterPro" id="IPR006464">
    <property type="entry name" value="AcTrfase_RimI/Ard1"/>
</dbReference>
<comment type="catalytic activity">
    <reaction evidence="5">
        <text>N-terminal L-alanyl-[ribosomal protein bS18] + acetyl-CoA = N-terminal N(alpha)-acetyl-L-alanyl-[ribosomal protein bS18] + CoA + H(+)</text>
        <dbReference type="Rhea" id="RHEA:43756"/>
        <dbReference type="Rhea" id="RHEA-COMP:10676"/>
        <dbReference type="Rhea" id="RHEA-COMP:10677"/>
        <dbReference type="ChEBI" id="CHEBI:15378"/>
        <dbReference type="ChEBI" id="CHEBI:57287"/>
        <dbReference type="ChEBI" id="CHEBI:57288"/>
        <dbReference type="ChEBI" id="CHEBI:64718"/>
        <dbReference type="ChEBI" id="CHEBI:83683"/>
        <dbReference type="EC" id="2.3.1.266"/>
    </reaction>
</comment>
<dbReference type="Proteomes" id="UP000007845">
    <property type="component" value="Chromosome"/>
</dbReference>
<dbReference type="PANTHER" id="PTHR43420:SF44">
    <property type="entry name" value="ACETYLTRANSFERASE YPEA"/>
    <property type="match status" value="1"/>
</dbReference>
<keyword evidence="4" id="KW-0012">Acyltransferase</keyword>
<comment type="function">
    <text evidence="5">Acetylates the N-terminal alanine of ribosomal protein bS18.</text>
</comment>
<evidence type="ECO:0000256" key="1">
    <source>
        <dbReference type="ARBA" id="ARBA00005395"/>
    </source>
</evidence>
<dbReference type="eggNOG" id="COG0456">
    <property type="taxonomic scope" value="Bacteria"/>
</dbReference>
<dbReference type="AlphaFoldDB" id="F0JFA8"/>
<dbReference type="InterPro" id="IPR016181">
    <property type="entry name" value="Acyl_CoA_acyltransferase"/>
</dbReference>
<dbReference type="SMR" id="F0JFA8"/>
<dbReference type="OrthoDB" id="529907at2"/>
<dbReference type="EC" id="2.3.1.266" evidence="5"/>
<evidence type="ECO:0000256" key="3">
    <source>
        <dbReference type="ARBA" id="ARBA00022679"/>
    </source>
</evidence>
<proteinExistence type="inferred from homology"/>
<sequence length="151" mass="17263">MRDEVVELGEPDVQQLMELEALCFEYHWTREQFLLGLEGGAYKVIGVRRDGALVGYMAFSLIADEMEVLNLAVHPDCRRQGLGEALLARCFEICAARGIAKSFLDVKVSNDPALALYRKFGYKKIGVRKKYYPDTREDALLFRYDFQQNEG</sequence>
<dbReference type="EMBL" id="CP003220">
    <property type="protein sequence ID" value="EGB13664.1"/>
    <property type="molecule type" value="Genomic_DNA"/>
</dbReference>
<dbReference type="PANTHER" id="PTHR43420">
    <property type="entry name" value="ACETYLTRANSFERASE"/>
    <property type="match status" value="1"/>
</dbReference>
<keyword evidence="2 5" id="KW-0963">Cytoplasm</keyword>
<dbReference type="NCBIfam" id="TIGR01575">
    <property type="entry name" value="rimI"/>
    <property type="match status" value="1"/>
</dbReference>
<dbReference type="SUPFAM" id="SSF55729">
    <property type="entry name" value="Acyl-CoA N-acyltransferases (Nat)"/>
    <property type="match status" value="1"/>
</dbReference>
<dbReference type="HOGENOM" id="CLU_013985_23_1_7"/>
<protein>
    <recommendedName>
        <fullName evidence="5">[Ribosomal protein bS18]-alanine N-acetyltransferase</fullName>
        <ecNumber evidence="5">2.3.1.266</ecNumber>
    </recommendedName>
</protein>
<dbReference type="InterPro" id="IPR000182">
    <property type="entry name" value="GNAT_dom"/>
</dbReference>
<dbReference type="Pfam" id="PF00583">
    <property type="entry name" value="Acetyltransf_1"/>
    <property type="match status" value="1"/>
</dbReference>
<evidence type="ECO:0000256" key="2">
    <source>
        <dbReference type="ARBA" id="ARBA00022490"/>
    </source>
</evidence>
<reference evidence="7 8" key="1">
    <citation type="journal article" date="2011" name="J. Bacteriol.">
        <title>Genome sequence of the mercury-methylating strain Desulfovibrio desulfuricans ND132.</title>
        <authorList>
            <person name="Brown S.D."/>
            <person name="Gilmour C.C."/>
            <person name="Kucken A.M."/>
            <person name="Wall J.D."/>
            <person name="Elias D.A."/>
            <person name="Brandt C.C."/>
            <person name="Podar M."/>
            <person name="Chertkov O."/>
            <person name="Held B."/>
            <person name="Bruce D.C."/>
            <person name="Detter J.C."/>
            <person name="Tapia R."/>
            <person name="Han C.S."/>
            <person name="Goodwin L.A."/>
            <person name="Cheng J.F."/>
            <person name="Pitluck S."/>
            <person name="Woyke T."/>
            <person name="Mikhailova N."/>
            <person name="Ivanova N.N."/>
            <person name="Han J."/>
            <person name="Lucas S."/>
            <person name="Lapidus A.L."/>
            <person name="Land M.L."/>
            <person name="Hauser L.J."/>
            <person name="Palumbo A.V."/>
        </authorList>
    </citation>
    <scope>NUCLEOTIDE SEQUENCE [LARGE SCALE GENOMIC DNA]</scope>
    <source>
        <strain evidence="7 8">ND132</strain>
    </source>
</reference>
<dbReference type="InterPro" id="IPR050680">
    <property type="entry name" value="YpeA/RimI_acetyltransf"/>
</dbReference>
<accession>F0JFA8</accession>
<evidence type="ECO:0000313" key="7">
    <source>
        <dbReference type="EMBL" id="EGB13664.1"/>
    </source>
</evidence>
<dbReference type="GO" id="GO:0005737">
    <property type="term" value="C:cytoplasm"/>
    <property type="evidence" value="ECO:0007669"/>
    <property type="project" value="UniProtKB-SubCell"/>
</dbReference>
<feature type="domain" description="N-acetyltransferase" evidence="6">
    <location>
        <begin position="3"/>
        <end position="147"/>
    </location>
</feature>
<dbReference type="GO" id="GO:0008999">
    <property type="term" value="F:protein-N-terminal-alanine acetyltransferase activity"/>
    <property type="evidence" value="ECO:0007669"/>
    <property type="project" value="UniProtKB-EC"/>
</dbReference>